<dbReference type="Pfam" id="PF13938">
    <property type="entry name" value="DUF4213"/>
    <property type="match status" value="1"/>
</dbReference>
<protein>
    <recommendedName>
        <fullName evidence="5">DUF364 domain-containing protein</fullName>
    </recommendedName>
</protein>
<accession>A0A369MEU7</accession>
<proteinExistence type="predicted"/>
<evidence type="ECO:0000259" key="2">
    <source>
        <dbReference type="Pfam" id="PF13938"/>
    </source>
</evidence>
<feature type="domain" description="DUF4213" evidence="2">
    <location>
        <begin position="24"/>
        <end position="104"/>
    </location>
</feature>
<dbReference type="SUPFAM" id="SSF159713">
    <property type="entry name" value="Dhaf3308-like"/>
    <property type="match status" value="1"/>
</dbReference>
<evidence type="ECO:0000313" key="4">
    <source>
        <dbReference type="Proteomes" id="UP000253970"/>
    </source>
</evidence>
<dbReference type="Pfam" id="PF04016">
    <property type="entry name" value="DUF364"/>
    <property type="match status" value="1"/>
</dbReference>
<dbReference type="EMBL" id="PPTU01000016">
    <property type="protein sequence ID" value="RDB69036.1"/>
    <property type="molecule type" value="Genomic_DNA"/>
</dbReference>
<evidence type="ECO:0000313" key="3">
    <source>
        <dbReference type="EMBL" id="RDB69036.1"/>
    </source>
</evidence>
<dbReference type="Proteomes" id="UP000253970">
    <property type="component" value="Unassembled WGS sequence"/>
</dbReference>
<dbReference type="InterPro" id="IPR007161">
    <property type="entry name" value="DUF364"/>
</dbReference>
<evidence type="ECO:0008006" key="5">
    <source>
        <dbReference type="Google" id="ProtNLM"/>
    </source>
</evidence>
<dbReference type="AlphaFoldDB" id="A0A369MEU7"/>
<comment type="caution">
    <text evidence="3">The sequence shown here is derived from an EMBL/GenBank/DDBJ whole genome shotgun (WGS) entry which is preliminary data.</text>
</comment>
<evidence type="ECO:0000259" key="1">
    <source>
        <dbReference type="Pfam" id="PF04016"/>
    </source>
</evidence>
<dbReference type="Gene3D" id="3.30.390.100">
    <property type="match status" value="1"/>
</dbReference>
<dbReference type="RefSeq" id="WP_114534336.1">
    <property type="nucleotide sequence ID" value="NZ_JADNER010000015.1"/>
</dbReference>
<dbReference type="InterPro" id="IPR025251">
    <property type="entry name" value="DUF4213"/>
</dbReference>
<name>A0A369MEU7_EGGLN</name>
<feature type="domain" description="Putative heavy-metal chelation" evidence="1">
    <location>
        <begin position="142"/>
        <end position="260"/>
    </location>
</feature>
<organism evidence="3 4">
    <name type="scientific">Eggerthella lenta</name>
    <name type="common">Eubacterium lentum</name>
    <dbReference type="NCBI Taxonomy" id="84112"/>
    <lineage>
        <taxon>Bacteria</taxon>
        <taxon>Bacillati</taxon>
        <taxon>Actinomycetota</taxon>
        <taxon>Coriobacteriia</taxon>
        <taxon>Eggerthellales</taxon>
        <taxon>Eggerthellaceae</taxon>
        <taxon>Eggerthella</taxon>
    </lineage>
</organism>
<gene>
    <name evidence="3" type="ORF">C1875_10600</name>
</gene>
<reference evidence="3 4" key="1">
    <citation type="journal article" date="2018" name="Elife">
        <title>Discovery and characterization of a prevalent human gut bacterial enzyme sufficient for the inactivation of a family of plant toxins.</title>
        <authorList>
            <person name="Koppel N."/>
            <person name="Bisanz J.E."/>
            <person name="Pandelia M.E."/>
            <person name="Turnbaugh P.J."/>
            <person name="Balskus E.P."/>
        </authorList>
    </citation>
    <scope>NUCLEOTIDE SEQUENCE [LARGE SCALE GENOMIC DNA]</scope>
    <source>
        <strain evidence="3 4">W1 BHI 6</strain>
    </source>
</reference>
<dbReference type="Gene3D" id="3.40.50.11590">
    <property type="match status" value="1"/>
</dbReference>
<sequence>MKRSENEAVRRPDTRDDATPWKLYNRLIEGIPEDIAVRDYCLGTHWSYVEADCGMGVSFTCKGGARRACKQDLRGTGLREMAELAKSWCFEEATLGVAALNAYYARKELLDPLGATYDEPIELPDGTVRKMDAFELYRPRIEASERKNVTVVGHFPHVDRIAEYANLTVLERNCSQELDTPDPACEYVLPDTDFAFITGVTIINKTAPRLLELARNATTVLVGPSVVMSSALFEQGADALAGSVVADPEKARFAIKNGAGQFFGEALQMTMIERDRA</sequence>